<keyword evidence="16" id="KW-1185">Reference proteome</keyword>
<dbReference type="PROSITE" id="PS00178">
    <property type="entry name" value="AA_TRNA_LIGASE_I"/>
    <property type="match status" value="1"/>
</dbReference>
<sequence length="564" mass="62776">MTNPIAETKQSVAQLLDAALERAVEAGALPASNELPDFVVEIPADTSHGDFASNIAMACARPFKSAPRKIAEAICQHLDLSGSPFDRTEIAGPGFINFFLKDAWFADVVAAVLREGDSFGRTGFGRGEKVQVEFVSANPTGPMHMGNARGGALGDCLAAALDWAGYDVTREFYVNDAGNQIEKFGLSLEARYLQLYRGEEAVPFPEDGYHGDDIRERAKEFADQNGDKYLDAPAEERRRALVDYALPKNIEKLKADLERYRIVYDVWFHESELHHGAIDEAIQKLTERGMTYEKEGALWYRATENGGEKDEVLVRANGFPTYFAADIAYHYNKFAVRGFQRVINVWGADHHGHVARLKGAMDAIGLDGSKLDIVLMQFVRLMQDGQPVKMSKRTGKAISLTDLIDEVPVDAARFLFNLREPNSMVDFDLGLAVEQSMQNPVYYVQYAHARICSLLKKLAEEGVSPRACSQKELSALNTSEEAELIRALARFPQEIVDAARSYDPARLTKYAVDVATLFHKYYTVCRVKGEAEPLMQARLNLCLAARTVIRNVLNLLKITFPESM</sequence>
<dbReference type="Gene3D" id="1.10.730.10">
    <property type="entry name" value="Isoleucyl-tRNA Synthetase, Domain 1"/>
    <property type="match status" value="1"/>
</dbReference>
<dbReference type="Gene3D" id="3.30.1360.70">
    <property type="entry name" value="Arginyl tRNA synthetase N-terminal domain"/>
    <property type="match status" value="1"/>
</dbReference>
<dbReference type="SMART" id="SM00836">
    <property type="entry name" value="DALR_1"/>
    <property type="match status" value="1"/>
</dbReference>
<dbReference type="InterPro" id="IPR001278">
    <property type="entry name" value="Arg-tRNA-ligase"/>
</dbReference>
<evidence type="ECO:0000256" key="10">
    <source>
        <dbReference type="ARBA" id="ARBA00049339"/>
    </source>
</evidence>
<dbReference type="EC" id="6.1.1.19" evidence="11"/>
<dbReference type="InterPro" id="IPR001412">
    <property type="entry name" value="aa-tRNA-synth_I_CS"/>
</dbReference>
<name>A0A498CWK0_9FIRM</name>
<dbReference type="GO" id="GO:0004814">
    <property type="term" value="F:arginine-tRNA ligase activity"/>
    <property type="evidence" value="ECO:0007669"/>
    <property type="project" value="UniProtKB-UniRule"/>
</dbReference>
<comment type="subunit">
    <text evidence="3 11">Monomer.</text>
</comment>
<feature type="short sequence motif" description="'HIGH' region" evidence="11">
    <location>
        <begin position="137"/>
        <end position="147"/>
    </location>
</feature>
<dbReference type="PANTHER" id="PTHR11956:SF5">
    <property type="entry name" value="ARGININE--TRNA LIGASE, CYTOPLASMIC"/>
    <property type="match status" value="1"/>
</dbReference>
<comment type="subcellular location">
    <subcellularLocation>
        <location evidence="1 11">Cytoplasm</location>
    </subcellularLocation>
</comment>
<dbReference type="InterPro" id="IPR009080">
    <property type="entry name" value="tRNAsynth_Ia_anticodon-bd"/>
</dbReference>
<dbReference type="Pfam" id="PF00750">
    <property type="entry name" value="tRNA-synt_1d"/>
    <property type="match status" value="1"/>
</dbReference>
<keyword evidence="7 11" id="KW-0067">ATP-binding</keyword>
<keyword evidence="5 11" id="KW-0436">Ligase</keyword>
<accession>A0A498CWK0</accession>
<dbReference type="SUPFAM" id="SSF55190">
    <property type="entry name" value="Arginyl-tRNA synthetase (ArgRS), N-terminal 'additional' domain"/>
    <property type="match status" value="1"/>
</dbReference>
<dbReference type="FunFam" id="1.10.730.10:FF:000008">
    <property type="entry name" value="Arginine--tRNA ligase"/>
    <property type="match status" value="1"/>
</dbReference>
<comment type="caution">
    <text evidence="15">The sequence shown here is derived from an EMBL/GenBank/DDBJ whole genome shotgun (WGS) entry which is preliminary data.</text>
</comment>
<keyword evidence="8 11" id="KW-0648">Protein biosynthesis</keyword>
<dbReference type="InterPro" id="IPR036695">
    <property type="entry name" value="Arg-tRNA-synth_N_sf"/>
</dbReference>
<dbReference type="SUPFAM" id="SSF47323">
    <property type="entry name" value="Anticodon-binding domain of a subclass of class I aminoacyl-tRNA synthetases"/>
    <property type="match status" value="1"/>
</dbReference>
<dbReference type="SMART" id="SM01016">
    <property type="entry name" value="Arg_tRNA_synt_N"/>
    <property type="match status" value="1"/>
</dbReference>
<dbReference type="FunFam" id="3.30.1360.70:FF:000003">
    <property type="entry name" value="Arginine--tRNA ligase"/>
    <property type="match status" value="1"/>
</dbReference>
<dbReference type="Pfam" id="PF05746">
    <property type="entry name" value="DALR_1"/>
    <property type="match status" value="1"/>
</dbReference>
<evidence type="ECO:0000256" key="6">
    <source>
        <dbReference type="ARBA" id="ARBA00022741"/>
    </source>
</evidence>
<evidence type="ECO:0000313" key="15">
    <source>
        <dbReference type="EMBL" id="RLL08713.1"/>
    </source>
</evidence>
<evidence type="ECO:0000256" key="8">
    <source>
        <dbReference type="ARBA" id="ARBA00022917"/>
    </source>
</evidence>
<dbReference type="SUPFAM" id="SSF52374">
    <property type="entry name" value="Nucleotidylyl transferase"/>
    <property type="match status" value="1"/>
</dbReference>
<evidence type="ECO:0000256" key="1">
    <source>
        <dbReference type="ARBA" id="ARBA00004496"/>
    </source>
</evidence>
<dbReference type="Pfam" id="PF03485">
    <property type="entry name" value="Arg_tRNA_synt_N"/>
    <property type="match status" value="1"/>
</dbReference>
<dbReference type="Proteomes" id="UP000276301">
    <property type="component" value="Unassembled WGS sequence"/>
</dbReference>
<keyword evidence="4 11" id="KW-0963">Cytoplasm</keyword>
<dbReference type="GO" id="GO:0006420">
    <property type="term" value="P:arginyl-tRNA aminoacylation"/>
    <property type="evidence" value="ECO:0007669"/>
    <property type="project" value="UniProtKB-UniRule"/>
</dbReference>
<evidence type="ECO:0000256" key="3">
    <source>
        <dbReference type="ARBA" id="ARBA00011245"/>
    </source>
</evidence>
<comment type="catalytic activity">
    <reaction evidence="10 11">
        <text>tRNA(Arg) + L-arginine + ATP = L-arginyl-tRNA(Arg) + AMP + diphosphate</text>
        <dbReference type="Rhea" id="RHEA:20301"/>
        <dbReference type="Rhea" id="RHEA-COMP:9658"/>
        <dbReference type="Rhea" id="RHEA-COMP:9673"/>
        <dbReference type="ChEBI" id="CHEBI:30616"/>
        <dbReference type="ChEBI" id="CHEBI:32682"/>
        <dbReference type="ChEBI" id="CHEBI:33019"/>
        <dbReference type="ChEBI" id="CHEBI:78442"/>
        <dbReference type="ChEBI" id="CHEBI:78513"/>
        <dbReference type="ChEBI" id="CHEBI:456215"/>
        <dbReference type="EC" id="6.1.1.19"/>
    </reaction>
</comment>
<comment type="similarity">
    <text evidence="2 11 12">Belongs to the class-I aminoacyl-tRNA synthetase family.</text>
</comment>
<evidence type="ECO:0000259" key="13">
    <source>
        <dbReference type="SMART" id="SM00836"/>
    </source>
</evidence>
<keyword evidence="9 11" id="KW-0030">Aminoacyl-tRNA synthetase</keyword>
<evidence type="ECO:0000256" key="9">
    <source>
        <dbReference type="ARBA" id="ARBA00023146"/>
    </source>
</evidence>
<dbReference type="EMBL" id="RCHT01000028">
    <property type="protein sequence ID" value="RLL08713.1"/>
    <property type="molecule type" value="Genomic_DNA"/>
</dbReference>
<dbReference type="Gene3D" id="3.40.50.620">
    <property type="entry name" value="HUPs"/>
    <property type="match status" value="1"/>
</dbReference>
<evidence type="ECO:0000256" key="2">
    <source>
        <dbReference type="ARBA" id="ARBA00005594"/>
    </source>
</evidence>
<dbReference type="HAMAP" id="MF_00123">
    <property type="entry name" value="Arg_tRNA_synth"/>
    <property type="match status" value="1"/>
</dbReference>
<evidence type="ECO:0000256" key="5">
    <source>
        <dbReference type="ARBA" id="ARBA00022598"/>
    </source>
</evidence>
<dbReference type="InterPro" id="IPR035684">
    <property type="entry name" value="ArgRS_core"/>
</dbReference>
<feature type="domain" description="Arginyl tRNA synthetase N-terminal" evidence="14">
    <location>
        <begin position="10"/>
        <end position="100"/>
    </location>
</feature>
<dbReference type="InterPro" id="IPR005148">
    <property type="entry name" value="Arg-tRNA-synth_N"/>
</dbReference>
<gene>
    <name evidence="11" type="primary">argS</name>
    <name evidence="15" type="ORF">D4A47_11495</name>
</gene>
<dbReference type="AlphaFoldDB" id="A0A498CWK0"/>
<dbReference type="GO" id="GO:0005524">
    <property type="term" value="F:ATP binding"/>
    <property type="evidence" value="ECO:0007669"/>
    <property type="project" value="UniProtKB-UniRule"/>
</dbReference>
<evidence type="ECO:0000256" key="11">
    <source>
        <dbReference type="HAMAP-Rule" id="MF_00123"/>
    </source>
</evidence>
<evidence type="ECO:0000259" key="14">
    <source>
        <dbReference type="SMART" id="SM01016"/>
    </source>
</evidence>
<dbReference type="RefSeq" id="WP_121587378.1">
    <property type="nucleotide sequence ID" value="NZ_DBGCTL010000028.1"/>
</dbReference>
<organism evidence="15 16">
    <name type="scientific">Anaerotruncus massiliensis</name>
    <name type="common">ex Liu et al. 2021</name>
    <dbReference type="NCBI Taxonomy" id="2321404"/>
    <lineage>
        <taxon>Bacteria</taxon>
        <taxon>Bacillati</taxon>
        <taxon>Bacillota</taxon>
        <taxon>Clostridia</taxon>
        <taxon>Eubacteriales</taxon>
        <taxon>Oscillospiraceae</taxon>
        <taxon>Anaerotruncus</taxon>
    </lineage>
</organism>
<protein>
    <recommendedName>
        <fullName evidence="11">Arginine--tRNA ligase</fullName>
        <ecNumber evidence="11">6.1.1.19</ecNumber>
    </recommendedName>
    <alternativeName>
        <fullName evidence="11">Arginyl-tRNA synthetase</fullName>
        <shortName evidence="11">ArgRS</shortName>
    </alternativeName>
</protein>
<dbReference type="PANTHER" id="PTHR11956">
    <property type="entry name" value="ARGINYL-TRNA SYNTHETASE"/>
    <property type="match status" value="1"/>
</dbReference>
<dbReference type="NCBIfam" id="TIGR00456">
    <property type="entry name" value="argS"/>
    <property type="match status" value="1"/>
</dbReference>
<proteinExistence type="inferred from homology"/>
<evidence type="ECO:0000256" key="12">
    <source>
        <dbReference type="RuleBase" id="RU363038"/>
    </source>
</evidence>
<dbReference type="GO" id="GO:0005737">
    <property type="term" value="C:cytoplasm"/>
    <property type="evidence" value="ECO:0007669"/>
    <property type="project" value="UniProtKB-SubCell"/>
</dbReference>
<feature type="domain" description="DALR anticodon binding" evidence="13">
    <location>
        <begin position="444"/>
        <end position="564"/>
    </location>
</feature>
<dbReference type="InterPro" id="IPR014729">
    <property type="entry name" value="Rossmann-like_a/b/a_fold"/>
</dbReference>
<dbReference type="CDD" id="cd00671">
    <property type="entry name" value="ArgRS_core"/>
    <property type="match status" value="1"/>
</dbReference>
<dbReference type="PRINTS" id="PR01038">
    <property type="entry name" value="TRNASYNTHARG"/>
</dbReference>
<evidence type="ECO:0000256" key="7">
    <source>
        <dbReference type="ARBA" id="ARBA00022840"/>
    </source>
</evidence>
<evidence type="ECO:0000313" key="16">
    <source>
        <dbReference type="Proteomes" id="UP000276301"/>
    </source>
</evidence>
<dbReference type="InterPro" id="IPR008909">
    <property type="entry name" value="DALR_anticod-bd"/>
</dbReference>
<reference evidence="15 16" key="1">
    <citation type="submission" date="2018-10" db="EMBL/GenBank/DDBJ databases">
        <title>Anaerotruncus faecis sp. nov., isolated from human feces.</title>
        <authorList>
            <person name="Wang Y.-J."/>
        </authorList>
    </citation>
    <scope>NUCLEOTIDE SEQUENCE [LARGE SCALE GENOMIC DNA]</scope>
    <source>
        <strain evidence="15 16">22A2-44</strain>
    </source>
</reference>
<keyword evidence="6 11" id="KW-0547">Nucleotide-binding</keyword>
<dbReference type="FunFam" id="3.40.50.620:FF:000062">
    <property type="entry name" value="Arginine--tRNA ligase"/>
    <property type="match status" value="1"/>
</dbReference>
<evidence type="ECO:0000256" key="4">
    <source>
        <dbReference type="ARBA" id="ARBA00022490"/>
    </source>
</evidence>